<feature type="domain" description="NfeD integral membrane" evidence="7">
    <location>
        <begin position="2"/>
        <end position="80"/>
    </location>
</feature>
<name>X0V1Z3_9ZZZZ</name>
<evidence type="ECO:0000259" key="6">
    <source>
        <dbReference type="Pfam" id="PF01957"/>
    </source>
</evidence>
<evidence type="ECO:0000313" key="8">
    <source>
        <dbReference type="EMBL" id="GAG12135.1"/>
    </source>
</evidence>
<feature type="transmembrane region" description="Helical" evidence="5">
    <location>
        <begin position="63"/>
        <end position="83"/>
    </location>
</feature>
<evidence type="ECO:0000259" key="7">
    <source>
        <dbReference type="Pfam" id="PF24961"/>
    </source>
</evidence>
<sequence>AFQVLPTNYAGVFLIVLGICFFIIEAFTPTFGAFTLAGIVSLVFGSTILFNQPSEFLKVSLRLIIPLAVSLGLISTFLVTLAFKAHRKKTISGREALVGQTGLVKANISPEGKVFIHGEIWDAESSEKIPKGEKVIIEKVEGLKLLVKKLIERSE</sequence>
<evidence type="ECO:0000256" key="1">
    <source>
        <dbReference type="ARBA" id="ARBA00004141"/>
    </source>
</evidence>
<dbReference type="PANTHER" id="PTHR33507">
    <property type="entry name" value="INNER MEMBRANE PROTEIN YBBJ"/>
    <property type="match status" value="1"/>
</dbReference>
<comment type="caution">
    <text evidence="8">The sequence shown here is derived from an EMBL/GenBank/DDBJ whole genome shotgun (WGS) entry which is preliminary data.</text>
</comment>
<dbReference type="InterPro" id="IPR056739">
    <property type="entry name" value="NfeD_membrane"/>
</dbReference>
<keyword evidence="4 5" id="KW-0472">Membrane</keyword>
<evidence type="ECO:0000256" key="4">
    <source>
        <dbReference type="ARBA" id="ARBA00023136"/>
    </source>
</evidence>
<keyword evidence="3 5" id="KW-1133">Transmembrane helix</keyword>
<keyword evidence="2 5" id="KW-0812">Transmembrane</keyword>
<feature type="transmembrane region" description="Helical" evidence="5">
    <location>
        <begin position="31"/>
        <end position="51"/>
    </location>
</feature>
<feature type="non-terminal residue" evidence="8">
    <location>
        <position position="1"/>
    </location>
</feature>
<dbReference type="SUPFAM" id="SSF141322">
    <property type="entry name" value="NfeD domain-like"/>
    <property type="match status" value="1"/>
</dbReference>
<dbReference type="Gene3D" id="2.40.50.140">
    <property type="entry name" value="Nucleic acid-binding proteins"/>
    <property type="match status" value="1"/>
</dbReference>
<reference evidence="8" key="1">
    <citation type="journal article" date="2014" name="Front. Microbiol.">
        <title>High frequency of phylogenetically diverse reductive dehalogenase-homologous genes in deep subseafloor sedimentary metagenomes.</title>
        <authorList>
            <person name="Kawai M."/>
            <person name="Futagami T."/>
            <person name="Toyoda A."/>
            <person name="Takaki Y."/>
            <person name="Nishi S."/>
            <person name="Hori S."/>
            <person name="Arai W."/>
            <person name="Tsubouchi T."/>
            <person name="Morono Y."/>
            <person name="Uchiyama I."/>
            <person name="Ito T."/>
            <person name="Fujiyama A."/>
            <person name="Inagaki F."/>
            <person name="Takami H."/>
        </authorList>
    </citation>
    <scope>NUCLEOTIDE SEQUENCE</scope>
    <source>
        <strain evidence="8">Expedition CK06-06</strain>
    </source>
</reference>
<dbReference type="Pfam" id="PF01957">
    <property type="entry name" value="NfeD"/>
    <property type="match status" value="1"/>
</dbReference>
<dbReference type="InterPro" id="IPR012340">
    <property type="entry name" value="NA-bd_OB-fold"/>
</dbReference>
<evidence type="ECO:0000256" key="2">
    <source>
        <dbReference type="ARBA" id="ARBA00022692"/>
    </source>
</evidence>
<dbReference type="InterPro" id="IPR052165">
    <property type="entry name" value="Membrane_assoc_protease"/>
</dbReference>
<dbReference type="AlphaFoldDB" id="X0V1Z3"/>
<evidence type="ECO:0000256" key="3">
    <source>
        <dbReference type="ARBA" id="ARBA00022989"/>
    </source>
</evidence>
<dbReference type="GO" id="GO:0016020">
    <property type="term" value="C:membrane"/>
    <property type="evidence" value="ECO:0007669"/>
    <property type="project" value="UniProtKB-SubCell"/>
</dbReference>
<dbReference type="PANTHER" id="PTHR33507:SF4">
    <property type="entry name" value="NODULATION COMPETITIVENESS PROTEIN NFED"/>
    <property type="match status" value="1"/>
</dbReference>
<dbReference type="Pfam" id="PF24961">
    <property type="entry name" value="NfeD_membrane"/>
    <property type="match status" value="1"/>
</dbReference>
<protein>
    <submittedName>
        <fullName evidence="8">Uncharacterized protein</fullName>
    </submittedName>
</protein>
<feature type="transmembrane region" description="Helical" evidence="5">
    <location>
        <begin position="6"/>
        <end position="24"/>
    </location>
</feature>
<comment type="subcellular location">
    <subcellularLocation>
        <location evidence="1">Membrane</location>
        <topology evidence="1">Multi-pass membrane protein</topology>
    </subcellularLocation>
</comment>
<proteinExistence type="predicted"/>
<feature type="domain" description="NfeD-like C-terminal" evidence="6">
    <location>
        <begin position="94"/>
        <end position="149"/>
    </location>
</feature>
<evidence type="ECO:0000256" key="5">
    <source>
        <dbReference type="SAM" id="Phobius"/>
    </source>
</evidence>
<dbReference type="EMBL" id="BARS01020861">
    <property type="protein sequence ID" value="GAG12135.1"/>
    <property type="molecule type" value="Genomic_DNA"/>
</dbReference>
<organism evidence="8">
    <name type="scientific">marine sediment metagenome</name>
    <dbReference type="NCBI Taxonomy" id="412755"/>
    <lineage>
        <taxon>unclassified sequences</taxon>
        <taxon>metagenomes</taxon>
        <taxon>ecological metagenomes</taxon>
    </lineage>
</organism>
<accession>X0V1Z3</accession>
<dbReference type="InterPro" id="IPR002810">
    <property type="entry name" value="NfeD-like_C"/>
</dbReference>
<gene>
    <name evidence="8" type="ORF">S01H1_33591</name>
</gene>